<organism evidence="1 2">
    <name type="scientific">Lactuca saligna</name>
    <name type="common">Willowleaf lettuce</name>
    <dbReference type="NCBI Taxonomy" id="75948"/>
    <lineage>
        <taxon>Eukaryota</taxon>
        <taxon>Viridiplantae</taxon>
        <taxon>Streptophyta</taxon>
        <taxon>Embryophyta</taxon>
        <taxon>Tracheophyta</taxon>
        <taxon>Spermatophyta</taxon>
        <taxon>Magnoliopsida</taxon>
        <taxon>eudicotyledons</taxon>
        <taxon>Gunneridae</taxon>
        <taxon>Pentapetalae</taxon>
        <taxon>asterids</taxon>
        <taxon>campanulids</taxon>
        <taxon>Asterales</taxon>
        <taxon>Asteraceae</taxon>
        <taxon>Cichorioideae</taxon>
        <taxon>Cichorieae</taxon>
        <taxon>Lactucinae</taxon>
        <taxon>Lactuca</taxon>
    </lineage>
</organism>
<dbReference type="EMBL" id="OX465083">
    <property type="protein sequence ID" value="CAI9294136.1"/>
    <property type="molecule type" value="Genomic_DNA"/>
</dbReference>
<sequence>MALLSIKPKQNFIIDLNSSKYYEAIQTMIEFLLYSPMAPTLTMAQHDPLVLLSEGFSTARHQQSEALISFEVDSIKTTISKARFSFLLVFSQLRDLVDIESIYSSDLLEMFFQMGCLDNLTILSKFKKPNLLLMWNGLFTLLFKSFSKLVTSSESASNIF</sequence>
<gene>
    <name evidence="1" type="ORF">LSALG_LOCUS33126</name>
</gene>
<evidence type="ECO:0000313" key="2">
    <source>
        <dbReference type="Proteomes" id="UP001177003"/>
    </source>
</evidence>
<reference evidence="1" key="1">
    <citation type="submission" date="2023-04" db="EMBL/GenBank/DDBJ databases">
        <authorList>
            <person name="Vijverberg K."/>
            <person name="Xiong W."/>
            <person name="Schranz E."/>
        </authorList>
    </citation>
    <scope>NUCLEOTIDE SEQUENCE</scope>
</reference>
<proteinExistence type="predicted"/>
<keyword evidence="2" id="KW-1185">Reference proteome</keyword>
<protein>
    <submittedName>
        <fullName evidence="1">Uncharacterized protein</fullName>
    </submittedName>
</protein>
<dbReference type="Proteomes" id="UP001177003">
    <property type="component" value="Chromosome 7"/>
</dbReference>
<dbReference type="AlphaFoldDB" id="A0AA35ZL27"/>
<accession>A0AA35ZL27</accession>
<evidence type="ECO:0000313" key="1">
    <source>
        <dbReference type="EMBL" id="CAI9294136.1"/>
    </source>
</evidence>
<name>A0AA35ZL27_LACSI</name>